<sequence length="456" mass="51484">MERRKFIKTAAVGAGSFVLPRFSIGKPGVSANSKLNIAMVGAGNIAGMAYDGCKGENLIALCDIDSRMFKQHAKKFPEIEKAEKFTDFREMLDKLGDKIDGVCINTPDHTHFHATLATMERKIHVCTQKPLTHNVWQARTLRKAMHKYDVITNMGNQGHTYDGIRKMREMYEADCFGQIKEVHLGINGPKWGSGYFKQPASMPMKGEKVPDEVNWDLWLGPQEDRPYNRLYHPKTWRGFNDFGTGQFGDWFCHIGDGPVWILDLYAPTVIECVERGPAMDGMIPSYSVVRFDFPARGKKEACSMFWYDGRLNGGTPIKSPQDWGWGKIPDLGSFWYGEDANAFLDHRSNNPRYTDKKKEIAFRDSGGVEQKYDRVKGGPFGEWIDAIKGGPKPGSNFDYAAPMTEVALLGVIAQRFGGKIEWDSKNMKITNRPELNAFIKEPVRDGWAAGEELWKS</sequence>
<dbReference type="Gene3D" id="3.40.50.720">
    <property type="entry name" value="NAD(P)-binding Rossmann-like Domain"/>
    <property type="match status" value="1"/>
</dbReference>
<dbReference type="PANTHER" id="PTHR43818">
    <property type="entry name" value="BCDNA.GH03377"/>
    <property type="match status" value="1"/>
</dbReference>
<reference evidence="3" key="1">
    <citation type="submission" date="2021-01" db="EMBL/GenBank/DDBJ databases">
        <title>Modified the classification status of verrucomicrobia.</title>
        <authorList>
            <person name="Feng X."/>
        </authorList>
    </citation>
    <scope>NUCLEOTIDE SEQUENCE</scope>
    <source>
        <strain evidence="3">KCTC 22201</strain>
    </source>
</reference>
<dbReference type="PANTHER" id="PTHR43818:SF10">
    <property type="entry name" value="NADH-DEPENDENT DEHYDROGENASE-RELATED"/>
    <property type="match status" value="1"/>
</dbReference>
<protein>
    <submittedName>
        <fullName evidence="3">Gfo/Idh/MocA family oxidoreductase</fullName>
    </submittedName>
</protein>
<proteinExistence type="predicted"/>
<comment type="caution">
    <text evidence="3">The sequence shown here is derived from an EMBL/GenBank/DDBJ whole genome shotgun (WGS) entry which is preliminary data.</text>
</comment>
<feature type="domain" description="Gfo/Idh/MocA-like oxidoreductase bacterial type C-terminal" evidence="2">
    <location>
        <begin position="202"/>
        <end position="262"/>
    </location>
</feature>
<dbReference type="Pfam" id="PF01408">
    <property type="entry name" value="GFO_IDH_MocA"/>
    <property type="match status" value="1"/>
</dbReference>
<dbReference type="Proteomes" id="UP000658278">
    <property type="component" value="Unassembled WGS sequence"/>
</dbReference>
<dbReference type="Gene3D" id="3.30.360.10">
    <property type="entry name" value="Dihydrodipicolinate Reductase, domain 2"/>
    <property type="match status" value="1"/>
</dbReference>
<dbReference type="AlphaFoldDB" id="A0A934RGQ8"/>
<dbReference type="RefSeq" id="WP_200280655.1">
    <property type="nucleotide sequence ID" value="NZ_JAENII010000010.1"/>
</dbReference>
<evidence type="ECO:0000313" key="3">
    <source>
        <dbReference type="EMBL" id="MBK1828045.1"/>
    </source>
</evidence>
<evidence type="ECO:0000259" key="2">
    <source>
        <dbReference type="Pfam" id="PF19051"/>
    </source>
</evidence>
<accession>A0A934RGQ8</accession>
<keyword evidence="4" id="KW-1185">Reference proteome</keyword>
<dbReference type="SUPFAM" id="SSF51735">
    <property type="entry name" value="NAD(P)-binding Rossmann-fold domains"/>
    <property type="match status" value="1"/>
</dbReference>
<dbReference type="SUPFAM" id="SSF55347">
    <property type="entry name" value="Glyceraldehyde-3-phosphate dehydrogenase-like, C-terminal domain"/>
    <property type="match status" value="1"/>
</dbReference>
<name>A0A934RGQ8_9BACT</name>
<dbReference type="InterPro" id="IPR050463">
    <property type="entry name" value="Gfo/Idh/MocA_oxidrdct_glycsds"/>
</dbReference>
<dbReference type="InterPro" id="IPR036291">
    <property type="entry name" value="NAD(P)-bd_dom_sf"/>
</dbReference>
<dbReference type="GO" id="GO:0000166">
    <property type="term" value="F:nucleotide binding"/>
    <property type="evidence" value="ECO:0007669"/>
    <property type="project" value="InterPro"/>
</dbReference>
<dbReference type="EMBL" id="JAENII010000010">
    <property type="protein sequence ID" value="MBK1828045.1"/>
    <property type="molecule type" value="Genomic_DNA"/>
</dbReference>
<dbReference type="InterPro" id="IPR043906">
    <property type="entry name" value="Gfo/Idh/MocA_OxRdtase_bact_C"/>
</dbReference>
<dbReference type="Pfam" id="PF19051">
    <property type="entry name" value="GFO_IDH_MocA_C2"/>
    <property type="match status" value="1"/>
</dbReference>
<dbReference type="InterPro" id="IPR000683">
    <property type="entry name" value="Gfo/Idh/MocA-like_OxRdtase_N"/>
</dbReference>
<feature type="domain" description="Gfo/Idh/MocA-like oxidoreductase N-terminal" evidence="1">
    <location>
        <begin position="35"/>
        <end position="152"/>
    </location>
</feature>
<organism evidence="3 4">
    <name type="scientific">Haloferula rosea</name>
    <dbReference type="NCBI Taxonomy" id="490093"/>
    <lineage>
        <taxon>Bacteria</taxon>
        <taxon>Pseudomonadati</taxon>
        <taxon>Verrucomicrobiota</taxon>
        <taxon>Verrucomicrobiia</taxon>
        <taxon>Verrucomicrobiales</taxon>
        <taxon>Verrucomicrobiaceae</taxon>
        <taxon>Haloferula</taxon>
    </lineage>
</organism>
<evidence type="ECO:0000259" key="1">
    <source>
        <dbReference type="Pfam" id="PF01408"/>
    </source>
</evidence>
<gene>
    <name evidence="3" type="ORF">JIN81_13520</name>
</gene>
<evidence type="ECO:0000313" key="4">
    <source>
        <dbReference type="Proteomes" id="UP000658278"/>
    </source>
</evidence>